<evidence type="ECO:0000256" key="1">
    <source>
        <dbReference type="HAMAP-Rule" id="MF_01232"/>
    </source>
</evidence>
<dbReference type="PANTHER" id="PTHR30510">
    <property type="entry name" value="UPF0229 PROTEIN YEAH"/>
    <property type="match status" value="1"/>
</dbReference>
<dbReference type="InterPro" id="IPR006698">
    <property type="entry name" value="UPF0229"/>
</dbReference>
<dbReference type="RefSeq" id="WP_149318650.1">
    <property type="nucleotide sequence ID" value="NZ_CP080294.1"/>
</dbReference>
<dbReference type="Pfam" id="PF04285">
    <property type="entry name" value="DUF444"/>
    <property type="match status" value="1"/>
</dbReference>
<protein>
    <recommendedName>
        <fullName evidence="1">UPF0229 protein F1599_04580</fullName>
    </recommendedName>
</protein>
<dbReference type="Proteomes" id="UP000324324">
    <property type="component" value="Unassembled WGS sequence"/>
</dbReference>
<comment type="caution">
    <text evidence="3">The sequence shown here is derived from an EMBL/GenBank/DDBJ whole genome shotgun (WGS) entry which is preliminary data.</text>
</comment>
<comment type="similarity">
    <text evidence="1">Belongs to the UPF0229 family.</text>
</comment>
<dbReference type="InterPro" id="IPR036465">
    <property type="entry name" value="vWFA_dom_sf"/>
</dbReference>
<sequence>MATVIDRRENGGNKSAVNKQRFIKRYREQIRQAVAKAVSGRKIMDIEQSGQVSIPVKDISEPIFHHGQGGKREWIHPGNKKFVRGDSFDRQQQGAGGTGSRASDSGEGEDDFVFTLSREDFLNFFFEDMALPDMAKRHLAKIAEVRKVRAGFSIDGTPSNLSVLRTMRSSLGRRIALSGPYQRRLQALEQQYSEVLEEEGPYTARAQEMMKEMRHLRACIDRVPFIEKLDLRYNNRVLKKRPQAQAVMFCLMDVSGSMDESRKDLAKRFFMLLYLFLKRNYERIDVVFIRHHTVAKEVDEEDFFHSRESGGTVVSSALKLMVDVIHNRYPASQWNIYCAQASDGDNWAGDSELCGRLLRESILPLVQYYAYVEVASEEPQNLWEEYMTVKGAHENFAMQRIIGADEIYPVLHDLFQKKAAWPNTGR</sequence>
<organism evidence="3 4">
    <name type="scientific">Cupriavidus cauae</name>
    <dbReference type="NCBI Taxonomy" id="2608999"/>
    <lineage>
        <taxon>Bacteria</taxon>
        <taxon>Pseudomonadati</taxon>
        <taxon>Pseudomonadota</taxon>
        <taxon>Betaproteobacteria</taxon>
        <taxon>Burkholderiales</taxon>
        <taxon>Burkholderiaceae</taxon>
        <taxon>Cupriavidus</taxon>
    </lineage>
</organism>
<feature type="region of interest" description="Disordered" evidence="2">
    <location>
        <begin position="67"/>
        <end position="109"/>
    </location>
</feature>
<proteinExistence type="inferred from homology"/>
<dbReference type="HAMAP" id="MF_01232">
    <property type="entry name" value="UPF0229"/>
    <property type="match status" value="1"/>
</dbReference>
<dbReference type="EMBL" id="VWRN01000016">
    <property type="protein sequence ID" value="KAA6129805.1"/>
    <property type="molecule type" value="Genomic_DNA"/>
</dbReference>
<evidence type="ECO:0000313" key="4">
    <source>
        <dbReference type="Proteomes" id="UP000324324"/>
    </source>
</evidence>
<name>A0A5M8B5C3_9BURK</name>
<evidence type="ECO:0000256" key="2">
    <source>
        <dbReference type="SAM" id="MobiDB-lite"/>
    </source>
</evidence>
<dbReference type="AlphaFoldDB" id="A0A5M8B5C3"/>
<dbReference type="PANTHER" id="PTHR30510:SF2">
    <property type="entry name" value="UPF0229 PROTEIN YEAH"/>
    <property type="match status" value="1"/>
</dbReference>
<dbReference type="NCBIfam" id="NF003707">
    <property type="entry name" value="PRK05325.1-2"/>
    <property type="match status" value="1"/>
</dbReference>
<evidence type="ECO:0000313" key="3">
    <source>
        <dbReference type="EMBL" id="KAA6129805.1"/>
    </source>
</evidence>
<reference evidence="3 4" key="1">
    <citation type="submission" date="2019-09" db="EMBL/GenBank/DDBJ databases">
        <title>Isolation of a novel species in the genus Cupriavidus from patients with sepsis using whole genome sequencing.</title>
        <authorList>
            <person name="Kweon O.J."/>
            <person name="Lee M.-K."/>
        </authorList>
    </citation>
    <scope>NUCLEOTIDE SEQUENCE [LARGE SCALE GENOMIC DNA]</scope>
    <source>
        <strain evidence="3 4">MKL-01</strain>
    </source>
</reference>
<dbReference type="NCBIfam" id="NF003708">
    <property type="entry name" value="PRK05325.1-3"/>
    <property type="match status" value="1"/>
</dbReference>
<gene>
    <name evidence="3" type="ORF">F1599_04580</name>
</gene>
<dbReference type="SUPFAM" id="SSF53300">
    <property type="entry name" value="vWA-like"/>
    <property type="match status" value="1"/>
</dbReference>
<accession>A0A5M8B5C3</accession>
<keyword evidence="4" id="KW-1185">Reference proteome</keyword>